<evidence type="ECO:0000313" key="15">
    <source>
        <dbReference type="Proteomes" id="UP000005220"/>
    </source>
</evidence>
<keyword evidence="6" id="KW-0347">Helicase</keyword>
<dbReference type="Pfam" id="PF00271">
    <property type="entry name" value="Helicase_C"/>
    <property type="match status" value="1"/>
</dbReference>
<evidence type="ECO:0000259" key="12">
    <source>
        <dbReference type="PROSITE" id="PS51192"/>
    </source>
</evidence>
<dbReference type="EMBL" id="HE650824">
    <property type="protein sequence ID" value="CCF57926.1"/>
    <property type="molecule type" value="Genomic_DNA"/>
</dbReference>
<dbReference type="GeneID" id="13885884"/>
<gene>
    <name evidence="14" type="primary">KAFR0D02780</name>
    <name evidence="14" type="ORF">KAFR_0D02780</name>
</gene>
<evidence type="ECO:0000256" key="8">
    <source>
        <dbReference type="ARBA" id="ARBA00022884"/>
    </source>
</evidence>
<dbReference type="PROSITE" id="PS51192">
    <property type="entry name" value="HELICASE_ATP_BIND_1"/>
    <property type="match status" value="1"/>
</dbReference>
<dbReference type="GO" id="GO:0005524">
    <property type="term" value="F:ATP binding"/>
    <property type="evidence" value="ECO:0007669"/>
    <property type="project" value="UniProtKB-KW"/>
</dbReference>
<dbReference type="FunFam" id="3.40.50.300:FF:003770">
    <property type="entry name" value="ATP-dependent RNA helicase DHR1, putative"/>
    <property type="match status" value="1"/>
</dbReference>
<comment type="catalytic activity">
    <reaction evidence="10">
        <text>ATP + H2O = ADP + phosphate + H(+)</text>
        <dbReference type="Rhea" id="RHEA:13065"/>
        <dbReference type="ChEBI" id="CHEBI:15377"/>
        <dbReference type="ChEBI" id="CHEBI:15378"/>
        <dbReference type="ChEBI" id="CHEBI:30616"/>
        <dbReference type="ChEBI" id="CHEBI:43474"/>
        <dbReference type="ChEBI" id="CHEBI:456216"/>
        <dbReference type="EC" id="3.6.4.13"/>
    </reaction>
</comment>
<feature type="compositionally biased region" description="Acidic residues" evidence="11">
    <location>
        <begin position="181"/>
        <end position="196"/>
    </location>
</feature>
<feature type="compositionally biased region" description="Basic and acidic residues" evidence="11">
    <location>
        <begin position="330"/>
        <end position="343"/>
    </location>
</feature>
<dbReference type="RefSeq" id="XP_003957061.1">
    <property type="nucleotide sequence ID" value="XM_003957012.1"/>
</dbReference>
<dbReference type="PROSITE" id="PS00690">
    <property type="entry name" value="DEAH_ATP_HELICASE"/>
    <property type="match status" value="1"/>
</dbReference>
<evidence type="ECO:0000256" key="5">
    <source>
        <dbReference type="ARBA" id="ARBA00022801"/>
    </source>
</evidence>
<dbReference type="SMART" id="SM00847">
    <property type="entry name" value="HA2"/>
    <property type="match status" value="1"/>
</dbReference>
<feature type="compositionally biased region" description="Acidic residues" evidence="11">
    <location>
        <begin position="305"/>
        <end position="317"/>
    </location>
</feature>
<dbReference type="Pfam" id="PF07717">
    <property type="entry name" value="OB_NTP_bind"/>
    <property type="match status" value="1"/>
</dbReference>
<dbReference type="KEGG" id="kaf:KAFR_0D02780"/>
<accession>H2AU76</accession>
<dbReference type="InterPro" id="IPR001650">
    <property type="entry name" value="Helicase_C-like"/>
</dbReference>
<evidence type="ECO:0000256" key="10">
    <source>
        <dbReference type="ARBA" id="ARBA00047984"/>
    </source>
</evidence>
<feature type="compositionally biased region" description="Basic and acidic residues" evidence="11">
    <location>
        <begin position="969"/>
        <end position="984"/>
    </location>
</feature>
<dbReference type="GO" id="GO:0003724">
    <property type="term" value="F:RNA helicase activity"/>
    <property type="evidence" value="ECO:0007669"/>
    <property type="project" value="UniProtKB-EC"/>
</dbReference>
<dbReference type="SUPFAM" id="SSF52540">
    <property type="entry name" value="P-loop containing nucleoside triphosphate hydrolases"/>
    <property type="match status" value="1"/>
</dbReference>
<dbReference type="CDD" id="cd17982">
    <property type="entry name" value="DEXHc_DHX37"/>
    <property type="match status" value="1"/>
</dbReference>
<dbReference type="FunCoup" id="H2AU76">
    <property type="interactions" value="1388"/>
</dbReference>
<dbReference type="EC" id="3.6.4.13" evidence="3"/>
<dbReference type="InterPro" id="IPR002464">
    <property type="entry name" value="DNA/RNA_helicase_DEAH_CS"/>
</dbReference>
<keyword evidence="8" id="KW-0694">RNA-binding</keyword>
<dbReference type="GO" id="GO:0032040">
    <property type="term" value="C:small-subunit processome"/>
    <property type="evidence" value="ECO:0007669"/>
    <property type="project" value="EnsemblFungi"/>
</dbReference>
<dbReference type="AlphaFoldDB" id="H2AU76"/>
<keyword evidence="15" id="KW-1185">Reference proteome</keyword>
<dbReference type="InterPro" id="IPR007502">
    <property type="entry name" value="Helicase-assoc_dom"/>
</dbReference>
<feature type="compositionally biased region" description="Polar residues" evidence="11">
    <location>
        <begin position="203"/>
        <end position="212"/>
    </location>
</feature>
<proteinExistence type="inferred from homology"/>
<reference evidence="14 15" key="1">
    <citation type="journal article" date="2011" name="Proc. Natl. Acad. Sci. U.S.A.">
        <title>Evolutionary erosion of yeast sex chromosomes by mating-type switching accidents.</title>
        <authorList>
            <person name="Gordon J.L."/>
            <person name="Armisen D."/>
            <person name="Proux-Wera E."/>
            <person name="Oheigeartaigh S.S."/>
            <person name="Byrne K.P."/>
            <person name="Wolfe K.H."/>
        </authorList>
    </citation>
    <scope>NUCLEOTIDE SEQUENCE [LARGE SCALE GENOMIC DNA]</scope>
    <source>
        <strain evidence="15">ATCC 22294 / BCRC 22015 / CBS 2517 / CECT 1963 / NBRC 1671 / NRRL Y-8276</strain>
    </source>
</reference>
<dbReference type="Pfam" id="PF00270">
    <property type="entry name" value="DEAD"/>
    <property type="match status" value="1"/>
</dbReference>
<feature type="compositionally biased region" description="Basic and acidic residues" evidence="11">
    <location>
        <begin position="249"/>
        <end position="260"/>
    </location>
</feature>
<name>H2AU76_KAZAF</name>
<feature type="region of interest" description="Disordered" evidence="11">
    <location>
        <begin position="969"/>
        <end position="988"/>
    </location>
</feature>
<dbReference type="InterPro" id="IPR011545">
    <property type="entry name" value="DEAD/DEAH_box_helicase_dom"/>
</dbReference>
<feature type="compositionally biased region" description="Basic and acidic residues" evidence="11">
    <location>
        <begin position="66"/>
        <end position="77"/>
    </location>
</feature>
<dbReference type="CDD" id="cd18791">
    <property type="entry name" value="SF2_C_RHA"/>
    <property type="match status" value="1"/>
</dbReference>
<feature type="region of interest" description="Disordered" evidence="11">
    <location>
        <begin position="715"/>
        <end position="739"/>
    </location>
</feature>
<dbReference type="SMART" id="SM00487">
    <property type="entry name" value="DEXDc"/>
    <property type="match status" value="1"/>
</dbReference>
<dbReference type="Pfam" id="PF21010">
    <property type="entry name" value="HA2_C"/>
    <property type="match status" value="1"/>
</dbReference>
<evidence type="ECO:0000256" key="3">
    <source>
        <dbReference type="ARBA" id="ARBA00012552"/>
    </source>
</evidence>
<dbReference type="Pfam" id="PF04408">
    <property type="entry name" value="WHD_HA2"/>
    <property type="match status" value="1"/>
</dbReference>
<dbReference type="InterPro" id="IPR048333">
    <property type="entry name" value="HA2_WH"/>
</dbReference>
<dbReference type="GO" id="GO:0000462">
    <property type="term" value="P:maturation of SSU-rRNA from tricistronic rRNA transcript (SSU-rRNA, 5.8S rRNA, LSU-rRNA)"/>
    <property type="evidence" value="ECO:0007669"/>
    <property type="project" value="EnsemblFungi"/>
</dbReference>
<dbReference type="HOGENOM" id="CLU_001832_0_1_1"/>
<feature type="region of interest" description="Disordered" evidence="11">
    <location>
        <begin position="236"/>
        <end position="343"/>
    </location>
</feature>
<protein>
    <recommendedName>
        <fullName evidence="3">RNA helicase</fullName>
        <ecNumber evidence="3">3.6.4.13</ecNumber>
    </recommendedName>
</protein>
<feature type="compositionally biased region" description="Acidic residues" evidence="11">
    <location>
        <begin position="721"/>
        <end position="736"/>
    </location>
</feature>
<dbReference type="Gene3D" id="3.40.50.300">
    <property type="entry name" value="P-loop containing nucleotide triphosphate hydrolases"/>
    <property type="match status" value="2"/>
</dbReference>
<dbReference type="InterPro" id="IPR011709">
    <property type="entry name" value="DEAD-box_helicase_OB_fold"/>
</dbReference>
<dbReference type="PANTHER" id="PTHR18934">
    <property type="entry name" value="ATP-DEPENDENT RNA HELICASE"/>
    <property type="match status" value="1"/>
</dbReference>
<evidence type="ECO:0000256" key="7">
    <source>
        <dbReference type="ARBA" id="ARBA00022840"/>
    </source>
</evidence>
<feature type="region of interest" description="Disordered" evidence="11">
    <location>
        <begin position="32"/>
        <end position="77"/>
    </location>
</feature>
<dbReference type="Proteomes" id="UP000005220">
    <property type="component" value="Chromosome 4"/>
</dbReference>
<comment type="subcellular location">
    <subcellularLocation>
        <location evidence="1">Nucleus</location>
        <location evidence="1">Nucleolus</location>
    </subcellularLocation>
</comment>
<evidence type="ECO:0000256" key="11">
    <source>
        <dbReference type="SAM" id="MobiDB-lite"/>
    </source>
</evidence>
<evidence type="ECO:0000256" key="6">
    <source>
        <dbReference type="ARBA" id="ARBA00022806"/>
    </source>
</evidence>
<feature type="region of interest" description="Disordered" evidence="11">
    <location>
        <begin position="169"/>
        <end position="216"/>
    </location>
</feature>
<dbReference type="SMART" id="SM00490">
    <property type="entry name" value="HELICc"/>
    <property type="match status" value="1"/>
</dbReference>
<evidence type="ECO:0000256" key="9">
    <source>
        <dbReference type="ARBA" id="ARBA00023242"/>
    </source>
</evidence>
<dbReference type="eggNOG" id="KOG0926">
    <property type="taxonomic scope" value="Eukaryota"/>
</dbReference>
<dbReference type="GO" id="GO:0016787">
    <property type="term" value="F:hydrolase activity"/>
    <property type="evidence" value="ECO:0007669"/>
    <property type="project" value="UniProtKB-KW"/>
</dbReference>
<keyword evidence="4" id="KW-0547">Nucleotide-binding</keyword>
<dbReference type="PANTHER" id="PTHR18934:SF99">
    <property type="entry name" value="ATP-DEPENDENT RNA HELICASE DHX37-RELATED"/>
    <property type="match status" value="1"/>
</dbReference>
<evidence type="ECO:0000256" key="2">
    <source>
        <dbReference type="ARBA" id="ARBA00008792"/>
    </source>
</evidence>
<organism evidence="14 15">
    <name type="scientific">Kazachstania africana (strain ATCC 22294 / BCRC 22015 / CBS 2517 / CECT 1963 / NBRC 1671 / NRRL Y-8276)</name>
    <name type="common">Yeast</name>
    <name type="synonym">Kluyveromyces africanus</name>
    <dbReference type="NCBI Taxonomy" id="1071382"/>
    <lineage>
        <taxon>Eukaryota</taxon>
        <taxon>Fungi</taxon>
        <taxon>Dikarya</taxon>
        <taxon>Ascomycota</taxon>
        <taxon>Saccharomycotina</taxon>
        <taxon>Saccharomycetes</taxon>
        <taxon>Saccharomycetales</taxon>
        <taxon>Saccharomycetaceae</taxon>
        <taxon>Kazachstania</taxon>
    </lineage>
</organism>
<dbReference type="InParanoid" id="H2AU76"/>
<dbReference type="InterPro" id="IPR027417">
    <property type="entry name" value="P-loop_NTPase"/>
</dbReference>
<keyword evidence="9" id="KW-0539">Nucleus</keyword>
<dbReference type="FunFam" id="3.40.50.300:FF:000637">
    <property type="entry name" value="ATP-dependent RNA helicase DHX37/DHR1"/>
    <property type="match status" value="1"/>
</dbReference>
<comment type="similarity">
    <text evidence="2">Belongs to the DEAD box helicase family. DEAH subfamily.</text>
</comment>
<dbReference type="OrthoDB" id="10253254at2759"/>
<evidence type="ECO:0000256" key="1">
    <source>
        <dbReference type="ARBA" id="ARBA00004604"/>
    </source>
</evidence>
<dbReference type="GO" id="GO:0003723">
    <property type="term" value="F:RNA binding"/>
    <property type="evidence" value="ECO:0007669"/>
    <property type="project" value="UniProtKB-KW"/>
</dbReference>
<dbReference type="STRING" id="1071382.H2AU76"/>
<evidence type="ECO:0000256" key="4">
    <source>
        <dbReference type="ARBA" id="ARBA00022741"/>
    </source>
</evidence>
<dbReference type="Gene3D" id="1.20.120.1080">
    <property type="match status" value="1"/>
</dbReference>
<keyword evidence="5" id="KW-0378">Hydrolase</keyword>
<dbReference type="InterPro" id="IPR014001">
    <property type="entry name" value="Helicase_ATP-bd"/>
</dbReference>
<evidence type="ECO:0000259" key="13">
    <source>
        <dbReference type="PROSITE" id="PS51194"/>
    </source>
</evidence>
<sequence length="1280" mass="145803">MGTYRKRFNEKARAGHMARIKELKRIRNKQFYRQAEEEENNEIDGKAEPTNTARDSNAEILEPLTEEEKKQKKRKLEELFTPKESKVSRQKKKRLEKFIEHQIKREEKKAIIQKLQDYKIDTSLLTSSKKLGQGRQTKKEAFAEALSLENQGRSSEQTKEILYEEHAVKEWNGTDQNLNENDVDSFSDDDDEDDDFESKFGDTSSTPKSSFIDNRPAKFGGSGIGFGFANVKVVNKDKKPPKKKYNWRQKVELQEKHAINEEDDQDFISSSEAEESEDESESDAFDDDAEVASEIEGSEVAGDSQDSEVENVEESGERDDGMLSSEEELTEKPKKFSHSKEAEDFKSWANQEIKKMEGRDIDTSTPKLNIPYTPIIREEDLEDGLTQDSVPIDETSTRKAFFVQVNRPDDIQKVRMQLPVFNEEHNIMEAIYHNDVVIICGQTGSGKTTQVPQFLYESGFGNTDSPDYPGMVGITQPRRVATVSMANRVANELGDHGDKVAYQIRFDSTTKDNTKIKFMTDGVLLREMMNDFKLTKYSSIIIDEAHERNINTDILIGMLSRCVRLRAKEHANDPKNSKRLKLIIMSATLRVSDFSENGVLFPTPPPILNVDARQFPVSVHFNRKTPFNYADEAFRKACKIHRRLPPGTILIFMTGQQEINHMVKKLRKEFPLKNKISKQHHISEVKINPKNADLEAEEIDISVQALDEEKFKESLAVNEENGSDDSDNEEGFEETLTEGQTANDPLYVLPLYSLLPTKEQMKVFEQPPTGSRLCIVATNVAETSLTIPGVRYVVDCGRSKERQFNEENGVQSFEIGWISKASADQRSGRAGRTGPGHCYRLYSSAVYERDFDQFSRPEILRMPVESIVLQMKSMAIHNIVNFPFPTSPDRSSLSKAIELLQYLGALDVREKITEDGKKMSLFPLPPRFSKMLLVSNEQNCLPYVVSIVSGLSVGDPFISEYELGINEKKPVKKTDDEDSGTREEEQGDGLDIERVRALRAKFYKSRSKFQKLDKCGDVFRLLSVISAFDYIPKSQRENFIRDNFLRGKIMEEISKLRKQLTYIIKSNLSKENIAVTVKDEDLKTKIPDEVQVKLLKQMVCAGFIDHVAIRADQLFPEEATITNRTSMINVPYIPIMAQRKPQIEECFVYIHPTSVLNNLGEMPPRFLVYHSLNLGGNEKTRMSALCDIKSTPLANIARKGALLTYSKPLTGQGLKSINISVSERYCYVVPRFGASVDSDLKIGWDLNPIPVHQNKEKGQWLVDRFITNKNYKAAELKQKK</sequence>
<feature type="domain" description="Helicase ATP-binding" evidence="12">
    <location>
        <begin position="428"/>
        <end position="607"/>
    </location>
</feature>
<evidence type="ECO:0000313" key="14">
    <source>
        <dbReference type="EMBL" id="CCF57926.1"/>
    </source>
</evidence>
<feature type="domain" description="Helicase C-terminal" evidence="13">
    <location>
        <begin position="698"/>
        <end position="875"/>
    </location>
</feature>
<dbReference type="PROSITE" id="PS51194">
    <property type="entry name" value="HELICASE_CTER"/>
    <property type="match status" value="1"/>
</dbReference>
<keyword evidence="7" id="KW-0067">ATP-binding</keyword>
<feature type="compositionally biased region" description="Acidic residues" evidence="11">
    <location>
        <begin position="261"/>
        <end position="297"/>
    </location>
</feature>